<keyword evidence="1" id="KW-0812">Transmembrane</keyword>
<keyword evidence="1" id="KW-1133">Transmembrane helix</keyword>
<evidence type="ECO:0000313" key="3">
    <source>
        <dbReference type="Proteomes" id="UP000759273"/>
    </source>
</evidence>
<evidence type="ECO:0000313" key="2">
    <source>
        <dbReference type="EMBL" id="MBS5333847.1"/>
    </source>
</evidence>
<sequence length="199" mass="21303">MTERELFEAIGHVDDDLILAADAPLKKRRKPPVYWRQLVSVAACACIFLGGVAVWQSDGFRKANMTSEAAAFADDAPEEAAEIAPAPDVPMLSAAALQADNGDAAAKEGAAKDSAESSIALGLARCVQIDGVRYFESPKVIDFIANRDPDGVISDSVDRDAFPETDRCSNFGTGYSYWVTGDNAVVVEIDGEYCEFEAN</sequence>
<name>A0A943HKY1_9FIRM</name>
<feature type="transmembrane region" description="Helical" evidence="1">
    <location>
        <begin position="34"/>
        <end position="55"/>
    </location>
</feature>
<organism evidence="2 3">
    <name type="scientific">Subdoligranulum variabile</name>
    <dbReference type="NCBI Taxonomy" id="214851"/>
    <lineage>
        <taxon>Bacteria</taxon>
        <taxon>Bacillati</taxon>
        <taxon>Bacillota</taxon>
        <taxon>Clostridia</taxon>
        <taxon>Eubacteriales</taxon>
        <taxon>Oscillospiraceae</taxon>
        <taxon>Subdoligranulum</taxon>
    </lineage>
</organism>
<comment type="caution">
    <text evidence="2">The sequence shown here is derived from an EMBL/GenBank/DDBJ whole genome shotgun (WGS) entry which is preliminary data.</text>
</comment>
<dbReference type="AlphaFoldDB" id="A0A943HKY1"/>
<evidence type="ECO:0000256" key="1">
    <source>
        <dbReference type="SAM" id="Phobius"/>
    </source>
</evidence>
<proteinExistence type="predicted"/>
<accession>A0A943HKY1</accession>
<reference evidence="2" key="1">
    <citation type="submission" date="2021-02" db="EMBL/GenBank/DDBJ databases">
        <title>Infant gut strain persistence is associated with maternal origin, phylogeny, and functional potential including surface adhesion and iron acquisition.</title>
        <authorList>
            <person name="Lou Y.C."/>
        </authorList>
    </citation>
    <scope>NUCLEOTIDE SEQUENCE</scope>
    <source>
        <strain evidence="2">L3_101_000M1_dasL3_101_000M1_concoct_87</strain>
    </source>
</reference>
<keyword evidence="1" id="KW-0472">Membrane</keyword>
<dbReference type="Proteomes" id="UP000759273">
    <property type="component" value="Unassembled WGS sequence"/>
</dbReference>
<protein>
    <submittedName>
        <fullName evidence="2">Uncharacterized protein</fullName>
    </submittedName>
</protein>
<dbReference type="EMBL" id="JAGZGG010000070">
    <property type="protein sequence ID" value="MBS5333847.1"/>
    <property type="molecule type" value="Genomic_DNA"/>
</dbReference>
<gene>
    <name evidence="2" type="ORF">KHY36_15170</name>
</gene>